<dbReference type="RefSeq" id="XP_003737365.1">
    <property type="nucleotide sequence ID" value="XM_003737317.1"/>
</dbReference>
<dbReference type="AlphaFoldDB" id="A0AAJ6QM06"/>
<feature type="region of interest" description="Disordered" evidence="1">
    <location>
        <begin position="211"/>
        <end position="230"/>
    </location>
</feature>
<evidence type="ECO:0000313" key="3">
    <source>
        <dbReference type="RefSeq" id="XP_003737365.1"/>
    </source>
</evidence>
<dbReference type="Proteomes" id="UP000694867">
    <property type="component" value="Unplaced"/>
</dbReference>
<evidence type="ECO:0000313" key="2">
    <source>
        <dbReference type="Proteomes" id="UP000694867"/>
    </source>
</evidence>
<evidence type="ECO:0000256" key="1">
    <source>
        <dbReference type="SAM" id="MobiDB-lite"/>
    </source>
</evidence>
<gene>
    <name evidence="3" type="primary">LOC100900373</name>
</gene>
<protein>
    <submittedName>
        <fullName evidence="3">Dysbindin protein homolog</fullName>
    </submittedName>
</protein>
<keyword evidence="2" id="KW-1185">Reference proteome</keyword>
<proteinExistence type="predicted"/>
<dbReference type="CTD" id="40052"/>
<reference evidence="3" key="1">
    <citation type="submission" date="2025-08" db="UniProtKB">
        <authorList>
            <consortium name="RefSeq"/>
        </authorList>
    </citation>
    <scope>IDENTIFICATION</scope>
</reference>
<accession>A0AAJ6QM06</accession>
<dbReference type="KEGG" id="goe:100900373"/>
<sequence length="230" mass="26154">MLSRSMNLPAVIQEALGVGTSAPTPAVVPSDFNYRSLNAGLPLLLATTDCMEDLYNRTSLNGTKIKFCDGHIAELYANMENKTMSLANLNMNLGSMREISTQLEKTWTLMKSVKRTLQECDAALLIMEDTMEMVKSRRCQLEVQQIKDRMLKEERQRIFEEQFKNDLERFKESGQLETPVSHSVSPVNDLSEISLDQNEEELHAFNQFLESSGEHSIEEDDQDLSKCHDL</sequence>
<organism evidence="2 3">
    <name type="scientific">Galendromus occidentalis</name>
    <name type="common">western predatory mite</name>
    <dbReference type="NCBI Taxonomy" id="34638"/>
    <lineage>
        <taxon>Eukaryota</taxon>
        <taxon>Metazoa</taxon>
        <taxon>Ecdysozoa</taxon>
        <taxon>Arthropoda</taxon>
        <taxon>Chelicerata</taxon>
        <taxon>Arachnida</taxon>
        <taxon>Acari</taxon>
        <taxon>Parasitiformes</taxon>
        <taxon>Mesostigmata</taxon>
        <taxon>Gamasina</taxon>
        <taxon>Phytoseioidea</taxon>
        <taxon>Phytoseiidae</taxon>
        <taxon>Typhlodrominae</taxon>
        <taxon>Galendromus</taxon>
    </lineage>
</organism>
<name>A0AAJ6QM06_9ACAR</name>
<dbReference type="GeneID" id="100900373"/>